<evidence type="ECO:0000256" key="1">
    <source>
        <dbReference type="SAM" id="Phobius"/>
    </source>
</evidence>
<keyword evidence="1" id="KW-0812">Transmembrane</keyword>
<accession>A0ABZ2MES6</accession>
<dbReference type="Proteomes" id="UP001382727">
    <property type="component" value="Chromosome"/>
</dbReference>
<gene>
    <name evidence="2" type="ORF">V1351_11235</name>
</gene>
<reference evidence="2 3" key="1">
    <citation type="submission" date="2024-02" db="EMBL/GenBank/DDBJ databases">
        <title>Janibacter sp. nov., isolated from gut of marine sandworm.</title>
        <authorList>
            <person name="Kim B."/>
            <person name="Jun M.O."/>
            <person name="Shin N.-R."/>
        </authorList>
    </citation>
    <scope>NUCLEOTIDE SEQUENCE [LARGE SCALE GENOMIC DNA]</scope>
    <source>
        <strain evidence="2 3">A1S7</strain>
    </source>
</reference>
<name>A0ABZ2MES6_9MICO</name>
<organism evidence="2 3">
    <name type="scientific">Janibacter alittae</name>
    <dbReference type="NCBI Taxonomy" id="3115209"/>
    <lineage>
        <taxon>Bacteria</taxon>
        <taxon>Bacillati</taxon>
        <taxon>Actinomycetota</taxon>
        <taxon>Actinomycetes</taxon>
        <taxon>Micrococcales</taxon>
        <taxon>Intrasporangiaceae</taxon>
        <taxon>Janibacter</taxon>
    </lineage>
</organism>
<dbReference type="RefSeq" id="WP_338748244.1">
    <property type="nucleotide sequence ID" value="NZ_CP144913.1"/>
</dbReference>
<proteinExistence type="predicted"/>
<sequence length="147" mass="15253">MSTWRSRLVDEGGSAVIEFSWLAVLLLVPLVYLVLCLARLQAGSYAVTQAARESARAFVTAPDDVSARARSHVAADIAFVDQGFGGQGEVSSSCTASPCLSPGALVTTRAAVAVPLPLAPAFLDGVVPLEIPVSATQVAPVPEYEAR</sequence>
<feature type="transmembrane region" description="Helical" evidence="1">
    <location>
        <begin position="20"/>
        <end position="40"/>
    </location>
</feature>
<evidence type="ECO:0000313" key="3">
    <source>
        <dbReference type="Proteomes" id="UP001382727"/>
    </source>
</evidence>
<keyword evidence="3" id="KW-1185">Reference proteome</keyword>
<protein>
    <submittedName>
        <fullName evidence="2">Pilus assembly protein</fullName>
    </submittedName>
</protein>
<keyword evidence="1" id="KW-0472">Membrane</keyword>
<evidence type="ECO:0000313" key="2">
    <source>
        <dbReference type="EMBL" id="WXB75518.1"/>
    </source>
</evidence>
<keyword evidence="1" id="KW-1133">Transmembrane helix</keyword>
<dbReference type="EMBL" id="CP144913">
    <property type="protein sequence ID" value="WXB75518.1"/>
    <property type="molecule type" value="Genomic_DNA"/>
</dbReference>